<dbReference type="OrthoDB" id="24136at2759"/>
<sequence length="228" mass="24902">MYSGQCWGYCPFDAGEPSLTPEEQFIYIRGPTWNFIYVGANDVAGAICEIQPISEVYVPSIGTNGGSITINNLSQFNIQTINITFSNPSKQLSKSCQITSKQGTSVTCTVPRLSGFHNVTVQDASGVNSTHYAWQPYPPFIKAVYPSFTANGLVTLIGDNFGHNTNNTVAVSVSTSNVPCHITFVSSNQIFCKLESSLAKGTKLLPISRSVDDVYTQTYKPYICMYND</sequence>
<reference evidence="3" key="1">
    <citation type="journal article" date="2011" name="Genome Res.">
        <title>Phylogeny-wide analysis of social amoeba genomes highlights ancient origins for complex intercellular communication.</title>
        <authorList>
            <person name="Heidel A.J."/>
            <person name="Lawal H.M."/>
            <person name="Felder M."/>
            <person name="Schilde C."/>
            <person name="Helps N.R."/>
            <person name="Tunggal B."/>
            <person name="Rivero F."/>
            <person name="John U."/>
            <person name="Schleicher M."/>
            <person name="Eichinger L."/>
            <person name="Platzer M."/>
            <person name="Noegel A.A."/>
            <person name="Schaap P."/>
            <person name="Gloeckner G."/>
        </authorList>
    </citation>
    <scope>NUCLEOTIDE SEQUENCE [LARGE SCALE GENOMIC DNA]</scope>
    <source>
        <strain evidence="3">SH3</strain>
    </source>
</reference>
<dbReference type="AlphaFoldDB" id="F4PGC6"/>
<organism evidence="2 3">
    <name type="scientific">Cavenderia fasciculata</name>
    <name type="common">Slime mold</name>
    <name type="synonym">Dictyostelium fasciculatum</name>
    <dbReference type="NCBI Taxonomy" id="261658"/>
    <lineage>
        <taxon>Eukaryota</taxon>
        <taxon>Amoebozoa</taxon>
        <taxon>Evosea</taxon>
        <taxon>Eumycetozoa</taxon>
        <taxon>Dictyostelia</taxon>
        <taxon>Acytosteliales</taxon>
        <taxon>Cavenderiaceae</taxon>
        <taxon>Cavenderia</taxon>
    </lineage>
</organism>
<dbReference type="RefSeq" id="XP_004362611.1">
    <property type="nucleotide sequence ID" value="XM_004362554.1"/>
</dbReference>
<gene>
    <name evidence="2" type="ORF">DFA_03004</name>
</gene>
<evidence type="ECO:0000313" key="2">
    <source>
        <dbReference type="EMBL" id="EGG24760.1"/>
    </source>
</evidence>
<keyword evidence="3" id="KW-1185">Reference proteome</keyword>
<dbReference type="EMBL" id="GL883006">
    <property type="protein sequence ID" value="EGG24760.1"/>
    <property type="molecule type" value="Genomic_DNA"/>
</dbReference>
<dbReference type="InterPro" id="IPR014756">
    <property type="entry name" value="Ig_E-set"/>
</dbReference>
<name>F4PGC6_CACFS</name>
<dbReference type="InterPro" id="IPR002909">
    <property type="entry name" value="IPT_dom"/>
</dbReference>
<dbReference type="InterPro" id="IPR013783">
    <property type="entry name" value="Ig-like_fold"/>
</dbReference>
<feature type="domain" description="IPT/TIG" evidence="1">
    <location>
        <begin position="139"/>
        <end position="213"/>
    </location>
</feature>
<evidence type="ECO:0000259" key="1">
    <source>
        <dbReference type="Pfam" id="PF01833"/>
    </source>
</evidence>
<dbReference type="SUPFAM" id="SSF81296">
    <property type="entry name" value="E set domains"/>
    <property type="match status" value="1"/>
</dbReference>
<protein>
    <recommendedName>
        <fullName evidence="1">IPT/TIG domain-containing protein</fullName>
    </recommendedName>
</protein>
<evidence type="ECO:0000313" key="3">
    <source>
        <dbReference type="Proteomes" id="UP000007797"/>
    </source>
</evidence>
<proteinExistence type="predicted"/>
<accession>F4PGC6</accession>
<dbReference type="KEGG" id="dfa:DFA_03004"/>
<dbReference type="Gene3D" id="2.60.40.10">
    <property type="entry name" value="Immunoglobulins"/>
    <property type="match status" value="1"/>
</dbReference>
<dbReference type="Proteomes" id="UP000007797">
    <property type="component" value="Unassembled WGS sequence"/>
</dbReference>
<dbReference type="GeneID" id="14877217"/>
<dbReference type="Pfam" id="PF01833">
    <property type="entry name" value="TIG"/>
    <property type="match status" value="1"/>
</dbReference>
<dbReference type="CDD" id="cd00603">
    <property type="entry name" value="IPT_PCSR"/>
    <property type="match status" value="1"/>
</dbReference>
<dbReference type="STRING" id="1054147.F4PGC6"/>